<dbReference type="Proteomes" id="UP001595841">
    <property type="component" value="Unassembled WGS sequence"/>
</dbReference>
<organism evidence="4 5">
    <name type="scientific">Flagellimonas marina</name>
    <dbReference type="NCBI Taxonomy" id="1775168"/>
    <lineage>
        <taxon>Bacteria</taxon>
        <taxon>Pseudomonadati</taxon>
        <taxon>Bacteroidota</taxon>
        <taxon>Flavobacteriia</taxon>
        <taxon>Flavobacteriales</taxon>
        <taxon>Flavobacteriaceae</taxon>
        <taxon>Flagellimonas</taxon>
    </lineage>
</organism>
<evidence type="ECO:0000256" key="1">
    <source>
        <dbReference type="ARBA" id="ARBA00022679"/>
    </source>
</evidence>
<comment type="caution">
    <text evidence="4">The sequence shown here is derived from an EMBL/GenBank/DDBJ whole genome shotgun (WGS) entry which is preliminary data.</text>
</comment>
<evidence type="ECO:0000259" key="3">
    <source>
        <dbReference type="Pfam" id="PF14791"/>
    </source>
</evidence>
<dbReference type="RefSeq" id="WP_379762394.1">
    <property type="nucleotide sequence ID" value="NZ_JBHSCL010000003.1"/>
</dbReference>
<evidence type="ECO:0000313" key="5">
    <source>
        <dbReference type="Proteomes" id="UP001595841"/>
    </source>
</evidence>
<dbReference type="EMBL" id="JBHSCL010000003">
    <property type="protein sequence ID" value="MFC4219003.1"/>
    <property type="molecule type" value="Genomic_DNA"/>
</dbReference>
<name>A0ABV8PG87_9FLAO</name>
<dbReference type="InterPro" id="IPR037160">
    <property type="entry name" value="DNA_Pol_thumb_sf"/>
</dbReference>
<evidence type="ECO:0000256" key="2">
    <source>
        <dbReference type="ARBA" id="ARBA00022695"/>
    </source>
</evidence>
<reference evidence="5" key="1">
    <citation type="journal article" date="2019" name="Int. J. Syst. Evol. Microbiol.">
        <title>The Global Catalogue of Microorganisms (GCM) 10K type strain sequencing project: providing services to taxonomists for standard genome sequencing and annotation.</title>
        <authorList>
            <consortium name="The Broad Institute Genomics Platform"/>
            <consortium name="The Broad Institute Genome Sequencing Center for Infectious Disease"/>
            <person name="Wu L."/>
            <person name="Ma J."/>
        </authorList>
    </citation>
    <scope>NUCLEOTIDE SEQUENCE [LARGE SCALE GENOMIC DNA]</scope>
    <source>
        <strain evidence="5">CGMCC 1.15774</strain>
    </source>
</reference>
<gene>
    <name evidence="4" type="ORF">ACFOWS_02595</name>
</gene>
<dbReference type="InterPro" id="IPR043519">
    <property type="entry name" value="NT_sf"/>
</dbReference>
<keyword evidence="5" id="KW-1185">Reference proteome</keyword>
<protein>
    <recommendedName>
        <fullName evidence="3">DNA polymerase beta thumb domain-containing protein</fullName>
    </recommendedName>
</protein>
<accession>A0ABV8PG87</accession>
<dbReference type="Gene3D" id="3.30.210.10">
    <property type="entry name" value="DNA polymerase, thumb domain"/>
    <property type="match status" value="1"/>
</dbReference>
<dbReference type="InterPro" id="IPR029398">
    <property type="entry name" value="PolB_thumb"/>
</dbReference>
<sequence>MKLETALIIAQQVKAKLAPHCERIEIAGSIRRKRPEVKDIEIVAIPKPYDTGLFENGVASVVNKWVKVKGELPCKYTQRLLPDGIKLDLFFATKENWGLIFAIRTGSADFSHKVLATGWTKRGYSSKDGMLRQNFKTYPMREEKDVFNLIGLPYVSPEKREI</sequence>
<feature type="domain" description="DNA polymerase beta thumb" evidence="3">
    <location>
        <begin position="105"/>
        <end position="161"/>
    </location>
</feature>
<keyword evidence="2" id="KW-0548">Nucleotidyltransferase</keyword>
<evidence type="ECO:0000313" key="4">
    <source>
        <dbReference type="EMBL" id="MFC4219003.1"/>
    </source>
</evidence>
<dbReference type="Gene3D" id="3.30.460.10">
    <property type="entry name" value="Beta Polymerase, domain 2"/>
    <property type="match status" value="1"/>
</dbReference>
<proteinExistence type="predicted"/>
<keyword evidence="1" id="KW-0808">Transferase</keyword>
<dbReference type="SUPFAM" id="SSF81301">
    <property type="entry name" value="Nucleotidyltransferase"/>
    <property type="match status" value="1"/>
</dbReference>
<dbReference type="Pfam" id="PF14791">
    <property type="entry name" value="DNA_pol_B_thumb"/>
    <property type="match status" value="1"/>
</dbReference>